<dbReference type="OrthoDB" id="5961661at2759"/>
<evidence type="ECO:0000259" key="9">
    <source>
        <dbReference type="PROSITE" id="PS50070"/>
    </source>
</evidence>
<dbReference type="InterPro" id="IPR001881">
    <property type="entry name" value="EGF-like_Ca-bd_dom"/>
</dbReference>
<evidence type="ECO:0000256" key="3">
    <source>
        <dbReference type="ARBA" id="ARBA00022729"/>
    </source>
</evidence>
<dbReference type="PhylomeDB" id="B3RRK6"/>
<dbReference type="InterPro" id="IPR055355">
    <property type="entry name" value="ZP-C"/>
</dbReference>
<feature type="domain" description="Kringle" evidence="9">
    <location>
        <begin position="45"/>
        <end position="110"/>
    </location>
</feature>
<dbReference type="InterPro" id="IPR018097">
    <property type="entry name" value="EGF_Ca-bd_CS"/>
</dbReference>
<dbReference type="InterPro" id="IPR000742">
    <property type="entry name" value="EGF"/>
</dbReference>
<feature type="domain" description="ZP" evidence="10">
    <location>
        <begin position="158"/>
        <end position="442"/>
    </location>
</feature>
<dbReference type="InterPro" id="IPR038178">
    <property type="entry name" value="Kringle_sf"/>
</dbReference>
<evidence type="ECO:0000313" key="11">
    <source>
        <dbReference type="EMBL" id="EDV26364.1"/>
    </source>
</evidence>
<dbReference type="KEGG" id="tad:TRIADDRAFT_54276"/>
<dbReference type="SMART" id="SM00130">
    <property type="entry name" value="KR"/>
    <property type="match status" value="1"/>
</dbReference>
<feature type="signal peptide" evidence="8">
    <location>
        <begin position="1"/>
        <end position="34"/>
    </location>
</feature>
<dbReference type="SUPFAM" id="SSF57440">
    <property type="entry name" value="Kringle-like"/>
    <property type="match status" value="1"/>
</dbReference>
<proteinExistence type="predicted"/>
<keyword evidence="5" id="KW-1015">Disulfide bond</keyword>
<keyword evidence="1" id="KW-0245">EGF-like domain</keyword>
<dbReference type="PROSITE" id="PS51034">
    <property type="entry name" value="ZP_2"/>
    <property type="match status" value="1"/>
</dbReference>
<evidence type="ECO:0000313" key="12">
    <source>
        <dbReference type="Proteomes" id="UP000009022"/>
    </source>
</evidence>
<keyword evidence="12" id="KW-1185">Reference proteome</keyword>
<dbReference type="GeneID" id="6751575"/>
<comment type="caution">
    <text evidence="7">Lacks conserved residue(s) required for the propagation of feature annotation.</text>
</comment>
<dbReference type="InterPro" id="IPR000001">
    <property type="entry name" value="Kringle"/>
</dbReference>
<dbReference type="InterPro" id="IPR049883">
    <property type="entry name" value="NOTCH1_EGF-like"/>
</dbReference>
<evidence type="ECO:0000256" key="2">
    <source>
        <dbReference type="ARBA" id="ARBA00022572"/>
    </source>
</evidence>
<dbReference type="Gene3D" id="2.60.40.4100">
    <property type="entry name" value="Zona pellucida, ZP-C domain"/>
    <property type="match status" value="1"/>
</dbReference>
<dbReference type="CDD" id="cd00054">
    <property type="entry name" value="EGF_CA"/>
    <property type="match status" value="2"/>
</dbReference>
<dbReference type="RefSeq" id="XP_002110360.1">
    <property type="nucleotide sequence ID" value="XM_002110324.1"/>
</dbReference>
<reference evidence="11 12" key="1">
    <citation type="journal article" date="2008" name="Nature">
        <title>The Trichoplax genome and the nature of placozoans.</title>
        <authorList>
            <person name="Srivastava M."/>
            <person name="Begovic E."/>
            <person name="Chapman J."/>
            <person name="Putnam N.H."/>
            <person name="Hellsten U."/>
            <person name="Kawashima T."/>
            <person name="Kuo A."/>
            <person name="Mitros T."/>
            <person name="Salamov A."/>
            <person name="Carpenter M.L."/>
            <person name="Signorovitch A.Y."/>
            <person name="Moreno M.A."/>
            <person name="Kamm K."/>
            <person name="Grimwood J."/>
            <person name="Schmutz J."/>
            <person name="Shapiro H."/>
            <person name="Grigoriev I.V."/>
            <person name="Buss L.W."/>
            <person name="Schierwater B."/>
            <person name="Dellaporta S.L."/>
            <person name="Rokhsar D.S."/>
        </authorList>
    </citation>
    <scope>NUCLEOTIDE SEQUENCE [LARGE SCALE GENOMIC DNA]</scope>
    <source>
        <strain evidence="11 12">Grell-BS-1999</strain>
    </source>
</reference>
<organism evidence="11 12">
    <name type="scientific">Trichoplax adhaerens</name>
    <name type="common">Trichoplax reptans</name>
    <dbReference type="NCBI Taxonomy" id="10228"/>
    <lineage>
        <taxon>Eukaryota</taxon>
        <taxon>Metazoa</taxon>
        <taxon>Placozoa</taxon>
        <taxon>Uniplacotomia</taxon>
        <taxon>Trichoplacea</taxon>
        <taxon>Trichoplacidae</taxon>
        <taxon>Trichoplax</taxon>
    </lineage>
</organism>
<dbReference type="FunFam" id="2.10.25.10:FF:000037">
    <property type="entry name" value="Signal peptide, CUB domain and EGF-like domain-containing 2"/>
    <property type="match status" value="1"/>
</dbReference>
<dbReference type="STRING" id="10228.B3RRK6"/>
<dbReference type="InterPro" id="IPR001507">
    <property type="entry name" value="ZP_dom"/>
</dbReference>
<keyword evidence="6" id="KW-0325">Glycoprotein</keyword>
<dbReference type="InParanoid" id="B3RRK6"/>
<dbReference type="Pfam" id="PF14670">
    <property type="entry name" value="FXa_inhibition"/>
    <property type="match status" value="1"/>
</dbReference>
<dbReference type="Pfam" id="PF07645">
    <property type="entry name" value="EGF_CA"/>
    <property type="match status" value="2"/>
</dbReference>
<dbReference type="SUPFAM" id="SSF57184">
    <property type="entry name" value="Growth factor receptor domain"/>
    <property type="match status" value="1"/>
</dbReference>
<protein>
    <recommendedName>
        <fullName evidence="13">Uromodulin</fullName>
    </recommendedName>
</protein>
<dbReference type="InterPro" id="IPR018056">
    <property type="entry name" value="Kringle_CS"/>
</dbReference>
<evidence type="ECO:0008006" key="13">
    <source>
        <dbReference type="Google" id="ProtNLM"/>
    </source>
</evidence>
<evidence type="ECO:0000256" key="5">
    <source>
        <dbReference type="ARBA" id="ARBA00023157"/>
    </source>
</evidence>
<evidence type="ECO:0000256" key="8">
    <source>
        <dbReference type="SAM" id="SignalP"/>
    </source>
</evidence>
<dbReference type="PANTHER" id="PTHR14002:SF43">
    <property type="entry name" value="DELTA-LIKE PROTEIN"/>
    <property type="match status" value="1"/>
</dbReference>
<dbReference type="PROSITE" id="PS00010">
    <property type="entry name" value="ASX_HYDROXYL"/>
    <property type="match status" value="1"/>
</dbReference>
<dbReference type="PROSITE" id="PS01186">
    <property type="entry name" value="EGF_2"/>
    <property type="match status" value="1"/>
</dbReference>
<dbReference type="GO" id="GO:0005509">
    <property type="term" value="F:calcium ion binding"/>
    <property type="evidence" value="ECO:0007669"/>
    <property type="project" value="InterPro"/>
</dbReference>
<dbReference type="EMBL" id="DS985243">
    <property type="protein sequence ID" value="EDV26364.1"/>
    <property type="molecule type" value="Genomic_DNA"/>
</dbReference>
<dbReference type="Gene3D" id="2.40.20.10">
    <property type="entry name" value="Plasminogen Kringle 4"/>
    <property type="match status" value="1"/>
</dbReference>
<evidence type="ECO:0000256" key="7">
    <source>
        <dbReference type="PROSITE-ProRule" id="PRU00121"/>
    </source>
</evidence>
<gene>
    <name evidence="11" type="ORF">TRIADDRAFT_54276</name>
</gene>
<feature type="chain" id="PRO_5005662606" description="Uromodulin" evidence="8">
    <location>
        <begin position="35"/>
        <end position="474"/>
    </location>
</feature>
<name>B3RRK6_TRIAD</name>
<dbReference type="FunFam" id="2.10.25.10:FF:000005">
    <property type="entry name" value="Fibrillin 2"/>
    <property type="match status" value="1"/>
</dbReference>
<keyword evidence="4" id="KW-0677">Repeat</keyword>
<dbReference type="HOGENOM" id="CLU_576634_0_0_1"/>
<dbReference type="OMA" id="CEHEMCH"/>
<dbReference type="SMART" id="SM00179">
    <property type="entry name" value="EGF_CA"/>
    <property type="match status" value="3"/>
</dbReference>
<dbReference type="SMART" id="SM00181">
    <property type="entry name" value="EGF"/>
    <property type="match status" value="3"/>
</dbReference>
<dbReference type="CTD" id="6751575"/>
<dbReference type="InterPro" id="IPR048290">
    <property type="entry name" value="ZP_chr"/>
</dbReference>
<dbReference type="PRINTS" id="PR00023">
    <property type="entry name" value="ZPELLUCIDA"/>
</dbReference>
<evidence type="ECO:0000256" key="6">
    <source>
        <dbReference type="ARBA" id="ARBA00023180"/>
    </source>
</evidence>
<evidence type="ECO:0000256" key="4">
    <source>
        <dbReference type="ARBA" id="ARBA00022737"/>
    </source>
</evidence>
<dbReference type="InterPro" id="IPR042235">
    <property type="entry name" value="ZP-C_dom"/>
</dbReference>
<keyword evidence="2 7" id="KW-0420">Kringle</keyword>
<dbReference type="Proteomes" id="UP000009022">
    <property type="component" value="Unassembled WGS sequence"/>
</dbReference>
<dbReference type="PROSITE" id="PS01187">
    <property type="entry name" value="EGF_CA"/>
    <property type="match status" value="1"/>
</dbReference>
<dbReference type="AlphaFoldDB" id="B3RRK6"/>
<dbReference type="Pfam" id="PF00100">
    <property type="entry name" value="Zona_pellucida"/>
    <property type="match status" value="1"/>
</dbReference>
<dbReference type="eggNOG" id="ENOG502QW18">
    <property type="taxonomic scope" value="Eukaryota"/>
</dbReference>
<dbReference type="PROSITE" id="PS00021">
    <property type="entry name" value="KRINGLE_1"/>
    <property type="match status" value="1"/>
</dbReference>
<dbReference type="PROSITE" id="PS50070">
    <property type="entry name" value="KRINGLE_2"/>
    <property type="match status" value="1"/>
</dbReference>
<accession>B3RRK6</accession>
<dbReference type="SMART" id="SM00241">
    <property type="entry name" value="ZP"/>
    <property type="match status" value="1"/>
</dbReference>
<dbReference type="Gene3D" id="2.10.25.10">
    <property type="entry name" value="Laminin"/>
    <property type="match status" value="3"/>
</dbReference>
<dbReference type="InterPro" id="IPR000152">
    <property type="entry name" value="EGF-type_Asp/Asn_hydroxyl_site"/>
</dbReference>
<dbReference type="Pfam" id="PF00051">
    <property type="entry name" value="Kringle"/>
    <property type="match status" value="1"/>
</dbReference>
<dbReference type="InterPro" id="IPR009030">
    <property type="entry name" value="Growth_fac_rcpt_cys_sf"/>
</dbReference>
<keyword evidence="3 8" id="KW-0732">Signal</keyword>
<sequence>MFSILSISRFVALLSCTNLLYGLIPLVILQQAIGDDSCYDKETLGRNYNGNVNFTKTGARCQSWSQVSYYNFDHNYCRNPDLKDGGPWCYYSNAISRYNNSWDYCPIPPCKWKDIDRCSNSNGGCSHICLTTQSSYYCSCPKGLRLASDDKQCEDINECDYDDVCEFLCLNTYGSYKCSCPKGYSINANQCLDIDECKSDRNICSHNCHNIHGSFLCYCPSNLTLGSDKRTCINQTQIANFKPKLRIECNHDYIKNRLRNRPDHPSGLITRKKILRLAFLCSYSNQGWIGIAYNPDNKPLISHNWHKGYGNFSYFAKIYPTARYFNAFPPSAYPLPLKLNQRAYLEFGVHAGDANLRVAVENCLATPDTNISDPIHYWIIRNGCNEDKTIKKHYSKISKTVRFSIKAFSFLFNQPFIFIHCQLMVCPLHDNLSRCAQGCQRTVTSGNRIRRELGQDEKVFSSIVSVGPLFKLGN</sequence>
<evidence type="ECO:0000256" key="1">
    <source>
        <dbReference type="ARBA" id="ARBA00022536"/>
    </source>
</evidence>
<evidence type="ECO:0000259" key="10">
    <source>
        <dbReference type="PROSITE" id="PS51034"/>
    </source>
</evidence>
<dbReference type="PANTHER" id="PTHR14002">
    <property type="entry name" value="ENDOGLIN/TGF-BETA RECEPTOR TYPE III"/>
    <property type="match status" value="1"/>
</dbReference>
<dbReference type="InterPro" id="IPR013806">
    <property type="entry name" value="Kringle-like"/>
</dbReference>
<dbReference type="PRINTS" id="PR00018">
    <property type="entry name" value="KRINGLE"/>
</dbReference>